<dbReference type="PANTHER" id="PTHR34614">
    <property type="match status" value="1"/>
</dbReference>
<dbReference type="InterPro" id="IPR047654">
    <property type="entry name" value="IS1634_transpos"/>
</dbReference>
<keyword evidence="3" id="KW-1185">Reference proteome</keyword>
<evidence type="ECO:0000313" key="2">
    <source>
        <dbReference type="EMBL" id="SDJ14870.1"/>
    </source>
</evidence>
<evidence type="ECO:0000313" key="3">
    <source>
        <dbReference type="Proteomes" id="UP000198853"/>
    </source>
</evidence>
<dbReference type="InterPro" id="IPR025457">
    <property type="entry name" value="DUF4277"/>
</dbReference>
<sequence>MTESMEDIPAFQSVRLGSTPVIRQLIEETGIIEHIDKRSPVKKEDCNVPVGTRIAALIINQLSDRKPLFKVEEFYEKQDVELLFGPGVTARDFNDDALGRALDALYHAGLEKVCMHSIQGVQACMNLSWEGIHADTTSFVYTGAPKNDPDDDLLKIVRGHTKDHRPDVPQIKFGLATSPEGAPIYADVLNGNQDDKIWNAKVMKALRRWYEPDQLEQAIFIADSALVTEDNLKTVQGNEEQPAFQFISRLPENFKVVQTLKEKALENDEWEDIGRFVNRKGAASYHIYPAKEKLHGKTYRFLVVQSDEMDGRQKKKIDNRRRKAAMVKRAKRAGKPGFCL</sequence>
<dbReference type="OrthoDB" id="2372391at2"/>
<reference evidence="2 3" key="1">
    <citation type="submission" date="2016-10" db="EMBL/GenBank/DDBJ databases">
        <authorList>
            <person name="de Groot N.N."/>
        </authorList>
    </citation>
    <scope>NUCLEOTIDE SEQUENCE [LARGE SCALE GENOMIC DNA]</scope>
    <source>
        <strain evidence="2 3">DSM 21771</strain>
    </source>
</reference>
<dbReference type="PANTHER" id="PTHR34614:SF2">
    <property type="entry name" value="TRANSPOSASE IS4-LIKE DOMAIN-CONTAINING PROTEIN"/>
    <property type="match status" value="1"/>
</dbReference>
<name>A0A1G8RET6_9BACI</name>
<proteinExistence type="predicted"/>
<evidence type="ECO:0000259" key="1">
    <source>
        <dbReference type="Pfam" id="PF14104"/>
    </source>
</evidence>
<gene>
    <name evidence="2" type="ORF">SAMN04488123_11715</name>
</gene>
<organism evidence="2 3">
    <name type="scientific">Natribacillus halophilus</name>
    <dbReference type="NCBI Taxonomy" id="549003"/>
    <lineage>
        <taxon>Bacteria</taxon>
        <taxon>Bacillati</taxon>
        <taxon>Bacillota</taxon>
        <taxon>Bacilli</taxon>
        <taxon>Bacillales</taxon>
        <taxon>Bacillaceae</taxon>
        <taxon>Natribacillus</taxon>
    </lineage>
</organism>
<protein>
    <recommendedName>
        <fullName evidence="1">DUF4277 domain-containing protein</fullName>
    </recommendedName>
</protein>
<accession>A0A1G8RET6</accession>
<dbReference type="Proteomes" id="UP000198853">
    <property type="component" value="Unassembled WGS sequence"/>
</dbReference>
<dbReference type="EMBL" id="FNEN01000017">
    <property type="protein sequence ID" value="SDJ14870.1"/>
    <property type="molecule type" value="Genomic_DNA"/>
</dbReference>
<feature type="domain" description="DUF4277" evidence="1">
    <location>
        <begin position="15"/>
        <end position="114"/>
    </location>
</feature>
<dbReference type="NCBIfam" id="NF033559">
    <property type="entry name" value="transpos_IS1634"/>
    <property type="match status" value="1"/>
</dbReference>
<dbReference type="AlphaFoldDB" id="A0A1G8RET6"/>
<dbReference type="Pfam" id="PF14104">
    <property type="entry name" value="DUF4277"/>
    <property type="match status" value="1"/>
</dbReference>